<dbReference type="Proteomes" id="UP000092482">
    <property type="component" value="Chromosome"/>
</dbReference>
<gene>
    <name evidence="12" type="ORF">SGUI_0243</name>
</gene>
<evidence type="ECO:0000256" key="6">
    <source>
        <dbReference type="ARBA" id="ARBA00023014"/>
    </source>
</evidence>
<dbReference type="PROSITE" id="PS51296">
    <property type="entry name" value="RIESKE"/>
    <property type="match status" value="1"/>
</dbReference>
<dbReference type="InterPro" id="IPR006311">
    <property type="entry name" value="TAT_signal"/>
</dbReference>
<sequence length="168" mass="16088">MSSPHHPSPDPSCAGGACPGGTTRRRLLTTGGAAAAAASLAACGPGGTQEPAASGSSGSDDATTGTGTAAAGETRVPLADVPVGGSTYLDAEQLIVAQPTEGEVVAYDATCPHQGCMVSGTGEDGALVCPCHGSTFASEDGSVLSGPATTGLTTVEARVEDSDVVISG</sequence>
<dbReference type="KEGG" id="serj:SGUI_0243"/>
<comment type="function">
    <text evidence="1">Iron-sulfur subunit of the cytochrome bc1 complex, an essential component of the respiratory electron transport chain required for ATP synthesis. The bc1 complex catalyzes the oxidation of menaquinol and the reduction of cytochrome c in the respiratory chain. The bc1 complex operates through a Q-cycle mechanism that couples electron transfer to generation of the proton gradient that drives ATP synthesis.</text>
</comment>
<evidence type="ECO:0000256" key="4">
    <source>
        <dbReference type="ARBA" id="ARBA00022723"/>
    </source>
</evidence>
<feature type="region of interest" description="Disordered" evidence="10">
    <location>
        <begin position="42"/>
        <end position="80"/>
    </location>
</feature>
<evidence type="ECO:0000256" key="8">
    <source>
        <dbReference type="ARBA" id="ARBA00029586"/>
    </source>
</evidence>
<keyword evidence="3" id="KW-0001">2Fe-2S</keyword>
<dbReference type="GO" id="GO:0004497">
    <property type="term" value="F:monooxygenase activity"/>
    <property type="evidence" value="ECO:0007669"/>
    <property type="project" value="UniProtKB-ARBA"/>
</dbReference>
<feature type="compositionally biased region" description="Low complexity" evidence="10">
    <location>
        <begin position="52"/>
        <end position="72"/>
    </location>
</feature>
<dbReference type="Pfam" id="PF00355">
    <property type="entry name" value="Rieske"/>
    <property type="match status" value="1"/>
</dbReference>
<evidence type="ECO:0000313" key="12">
    <source>
        <dbReference type="EMBL" id="ANS77639.1"/>
    </source>
</evidence>
<evidence type="ECO:0000256" key="1">
    <source>
        <dbReference type="ARBA" id="ARBA00002494"/>
    </source>
</evidence>
<name>A0A1B1N889_9MICO</name>
<evidence type="ECO:0000256" key="3">
    <source>
        <dbReference type="ARBA" id="ARBA00022714"/>
    </source>
</evidence>
<dbReference type="SUPFAM" id="SSF50022">
    <property type="entry name" value="ISP domain"/>
    <property type="match status" value="1"/>
</dbReference>
<comment type="cofactor">
    <cofactor evidence="9">
        <name>[2Fe-2S] cluster</name>
        <dbReference type="ChEBI" id="CHEBI:190135"/>
    </cofactor>
</comment>
<dbReference type="OrthoDB" id="25106at2"/>
<dbReference type="Gene3D" id="2.102.10.10">
    <property type="entry name" value="Rieske [2Fe-2S] iron-sulphur domain"/>
    <property type="match status" value="1"/>
</dbReference>
<evidence type="ECO:0000256" key="2">
    <source>
        <dbReference type="ARBA" id="ARBA00015816"/>
    </source>
</evidence>
<keyword evidence="6" id="KW-0411">Iron-sulfur</keyword>
<dbReference type="RefSeq" id="WP_083190409.1">
    <property type="nucleotide sequence ID" value="NZ_CP014989.1"/>
</dbReference>
<feature type="domain" description="Rieske" evidence="11">
    <location>
        <begin position="73"/>
        <end position="166"/>
    </location>
</feature>
<dbReference type="InterPro" id="IPR017941">
    <property type="entry name" value="Rieske_2Fe-2S"/>
</dbReference>
<accession>A0A1B1N889</accession>
<dbReference type="AlphaFoldDB" id="A0A1B1N889"/>
<dbReference type="GO" id="GO:0046872">
    <property type="term" value="F:metal ion binding"/>
    <property type="evidence" value="ECO:0007669"/>
    <property type="project" value="UniProtKB-KW"/>
</dbReference>
<dbReference type="PANTHER" id="PTHR10134">
    <property type="entry name" value="CYTOCHROME B-C1 COMPLEX SUBUNIT RIESKE, MITOCHONDRIAL"/>
    <property type="match status" value="1"/>
</dbReference>
<dbReference type="InterPro" id="IPR014349">
    <property type="entry name" value="Rieske_Fe-S_prot"/>
</dbReference>
<dbReference type="InterPro" id="IPR036922">
    <property type="entry name" value="Rieske_2Fe-2S_sf"/>
</dbReference>
<evidence type="ECO:0000259" key="11">
    <source>
        <dbReference type="PROSITE" id="PS51296"/>
    </source>
</evidence>
<reference evidence="12 13" key="1">
    <citation type="submission" date="2016-03" db="EMBL/GenBank/DDBJ databases">
        <title>Shallow-sea hydrothermal system.</title>
        <authorList>
            <person name="Tang K."/>
        </authorList>
    </citation>
    <scope>NUCLEOTIDE SEQUENCE [LARGE SCALE GENOMIC DNA]</scope>
    <source>
        <strain evidence="12 13">JLT9</strain>
    </source>
</reference>
<keyword evidence="13" id="KW-1185">Reference proteome</keyword>
<dbReference type="EMBL" id="CP014989">
    <property type="protein sequence ID" value="ANS77639.1"/>
    <property type="molecule type" value="Genomic_DNA"/>
</dbReference>
<dbReference type="InterPro" id="IPR005805">
    <property type="entry name" value="Rieske_Fe-S_prot_C"/>
</dbReference>
<dbReference type="PRINTS" id="PR00162">
    <property type="entry name" value="RIESKE"/>
</dbReference>
<evidence type="ECO:0000256" key="7">
    <source>
        <dbReference type="ARBA" id="ARBA00023157"/>
    </source>
</evidence>
<evidence type="ECO:0000256" key="9">
    <source>
        <dbReference type="ARBA" id="ARBA00034078"/>
    </source>
</evidence>
<feature type="region of interest" description="Disordered" evidence="10">
    <location>
        <begin position="1"/>
        <end position="25"/>
    </location>
</feature>
<keyword evidence="7" id="KW-1015">Disulfide bond</keyword>
<dbReference type="GO" id="GO:0016705">
    <property type="term" value="F:oxidoreductase activity, acting on paired donors, with incorporation or reduction of molecular oxygen"/>
    <property type="evidence" value="ECO:0007669"/>
    <property type="project" value="UniProtKB-ARBA"/>
</dbReference>
<evidence type="ECO:0000313" key="13">
    <source>
        <dbReference type="Proteomes" id="UP000092482"/>
    </source>
</evidence>
<keyword evidence="4" id="KW-0479">Metal-binding</keyword>
<proteinExistence type="predicted"/>
<protein>
    <recommendedName>
        <fullName evidence="2">Cytochrome bc1 complex Rieske iron-sulfur subunit</fullName>
    </recommendedName>
    <alternativeName>
        <fullName evidence="8">Cytochrome bc1 reductase complex subunit QcrA</fullName>
    </alternativeName>
</protein>
<dbReference type="CDD" id="cd03467">
    <property type="entry name" value="Rieske"/>
    <property type="match status" value="1"/>
</dbReference>
<dbReference type="GO" id="GO:0051537">
    <property type="term" value="F:2 iron, 2 sulfur cluster binding"/>
    <property type="evidence" value="ECO:0007669"/>
    <property type="project" value="UniProtKB-KW"/>
</dbReference>
<dbReference type="GO" id="GO:0016020">
    <property type="term" value="C:membrane"/>
    <property type="evidence" value="ECO:0007669"/>
    <property type="project" value="InterPro"/>
</dbReference>
<evidence type="ECO:0000256" key="5">
    <source>
        <dbReference type="ARBA" id="ARBA00023004"/>
    </source>
</evidence>
<keyword evidence="5" id="KW-0408">Iron</keyword>
<dbReference type="STRING" id="1758689.SGUI_0243"/>
<organism evidence="12 13">
    <name type="scientific">Serinicoccus hydrothermalis</name>
    <dbReference type="NCBI Taxonomy" id="1758689"/>
    <lineage>
        <taxon>Bacteria</taxon>
        <taxon>Bacillati</taxon>
        <taxon>Actinomycetota</taxon>
        <taxon>Actinomycetes</taxon>
        <taxon>Micrococcales</taxon>
        <taxon>Ornithinimicrobiaceae</taxon>
        <taxon>Serinicoccus</taxon>
    </lineage>
</organism>
<dbReference type="PROSITE" id="PS51318">
    <property type="entry name" value="TAT"/>
    <property type="match status" value="1"/>
</dbReference>
<evidence type="ECO:0000256" key="10">
    <source>
        <dbReference type="SAM" id="MobiDB-lite"/>
    </source>
</evidence>